<accession>A0AAD8IXC8</accession>
<gene>
    <name evidence="9" type="ORF">POM88_011739</name>
</gene>
<dbReference type="PANTHER" id="PTHR18952:SF208">
    <property type="entry name" value="CARBONIC ANHYDRASE XA-RELATED"/>
    <property type="match status" value="1"/>
</dbReference>
<dbReference type="GO" id="GO:0006730">
    <property type="term" value="P:one-carbon metabolic process"/>
    <property type="evidence" value="ECO:0007669"/>
    <property type="project" value="TreeGrafter"/>
</dbReference>
<evidence type="ECO:0000313" key="9">
    <source>
        <dbReference type="EMBL" id="KAK1392683.1"/>
    </source>
</evidence>
<sequence>MQQTYSRLQNYVLQSSSNMFGSLLILLLILHVTTLVTAQEVGIRGPACRTCRVSESEFDYLNNSGKGPAQWGKLKTIWELCGTGKLQSPVDLTVNGRVDVVPKLETVTRHYKPCTNTMVINRGNDIEIEWEEGGSINIKGKKYDLIQSHWHSPSEHTINGNRYDLELHIVHGDDEEPKNLAVIAILYKIGDSPDPFLAKLERNISTFVAIESVKRIERGILDPNDFGISGREFYRYQGSLTTPPCNETVTWTVEQQIKTVSAHQVNLLREAVDDNSEMNARPLQQLNGRDVHLYVDHFT</sequence>
<organism evidence="9 10">
    <name type="scientific">Heracleum sosnowskyi</name>
    <dbReference type="NCBI Taxonomy" id="360622"/>
    <lineage>
        <taxon>Eukaryota</taxon>
        <taxon>Viridiplantae</taxon>
        <taxon>Streptophyta</taxon>
        <taxon>Embryophyta</taxon>
        <taxon>Tracheophyta</taxon>
        <taxon>Spermatophyta</taxon>
        <taxon>Magnoliopsida</taxon>
        <taxon>eudicotyledons</taxon>
        <taxon>Gunneridae</taxon>
        <taxon>Pentapetalae</taxon>
        <taxon>asterids</taxon>
        <taxon>campanulids</taxon>
        <taxon>Apiales</taxon>
        <taxon>Apiaceae</taxon>
        <taxon>Apioideae</taxon>
        <taxon>apioid superclade</taxon>
        <taxon>Tordylieae</taxon>
        <taxon>Tordyliinae</taxon>
        <taxon>Heracleum</taxon>
    </lineage>
</organism>
<dbReference type="InterPro" id="IPR041891">
    <property type="entry name" value="Alpha_CA_prokaryot-like"/>
</dbReference>
<comment type="cofactor">
    <cofactor evidence="1 6">
        <name>Zn(2+)</name>
        <dbReference type="ChEBI" id="CHEBI:29105"/>
    </cofactor>
</comment>
<comment type="function">
    <text evidence="6">Reversible hydration of carbon dioxide.</text>
</comment>
<keyword evidence="10" id="KW-1185">Reference proteome</keyword>
<dbReference type="EC" id="4.2.1.1" evidence="2 6"/>
<evidence type="ECO:0000256" key="1">
    <source>
        <dbReference type="ARBA" id="ARBA00001947"/>
    </source>
</evidence>
<dbReference type="InterPro" id="IPR018338">
    <property type="entry name" value="Carbonic_anhydrase_a-class_CS"/>
</dbReference>
<dbReference type="PROSITE" id="PS00162">
    <property type="entry name" value="ALPHA_CA_1"/>
    <property type="match status" value="1"/>
</dbReference>
<dbReference type="SUPFAM" id="SSF51069">
    <property type="entry name" value="Carbonic anhydrase"/>
    <property type="match status" value="1"/>
</dbReference>
<dbReference type="AlphaFoldDB" id="A0AAD8IXC8"/>
<evidence type="ECO:0000256" key="2">
    <source>
        <dbReference type="ARBA" id="ARBA00012925"/>
    </source>
</evidence>
<keyword evidence="7" id="KW-0732">Signal</keyword>
<dbReference type="EMBL" id="JAUIZM010000003">
    <property type="protein sequence ID" value="KAK1392683.1"/>
    <property type="molecule type" value="Genomic_DNA"/>
</dbReference>
<reference evidence="9" key="2">
    <citation type="submission" date="2023-05" db="EMBL/GenBank/DDBJ databases">
        <authorList>
            <person name="Schelkunov M.I."/>
        </authorList>
    </citation>
    <scope>NUCLEOTIDE SEQUENCE</scope>
    <source>
        <strain evidence="9">Hsosn_3</strain>
        <tissue evidence="9">Leaf</tissue>
    </source>
</reference>
<reference evidence="9" key="1">
    <citation type="submission" date="2023-02" db="EMBL/GenBank/DDBJ databases">
        <title>Genome of toxic invasive species Heracleum sosnowskyi carries increased number of genes despite the absence of recent whole-genome duplications.</title>
        <authorList>
            <person name="Schelkunov M."/>
            <person name="Shtratnikova V."/>
            <person name="Makarenko M."/>
            <person name="Klepikova A."/>
            <person name="Omelchenko D."/>
            <person name="Novikova G."/>
            <person name="Obukhova E."/>
            <person name="Bogdanov V."/>
            <person name="Penin A."/>
            <person name="Logacheva M."/>
        </authorList>
    </citation>
    <scope>NUCLEOTIDE SEQUENCE</scope>
    <source>
        <strain evidence="9">Hsosn_3</strain>
        <tissue evidence="9">Leaf</tissue>
    </source>
</reference>
<evidence type="ECO:0000259" key="8">
    <source>
        <dbReference type="PROSITE" id="PS51144"/>
    </source>
</evidence>
<feature type="chain" id="PRO_5042231598" description="Carbonic anhydrase" evidence="7">
    <location>
        <begin position="39"/>
        <end position="299"/>
    </location>
</feature>
<keyword evidence="3 6" id="KW-0479">Metal-binding</keyword>
<evidence type="ECO:0000256" key="6">
    <source>
        <dbReference type="RuleBase" id="RU367011"/>
    </source>
</evidence>
<dbReference type="GO" id="GO:0004089">
    <property type="term" value="F:carbonate dehydratase activity"/>
    <property type="evidence" value="ECO:0007669"/>
    <property type="project" value="UniProtKB-UniRule"/>
</dbReference>
<dbReference type="Gene3D" id="3.10.200.10">
    <property type="entry name" value="Alpha carbonic anhydrase"/>
    <property type="match status" value="1"/>
</dbReference>
<protein>
    <recommendedName>
        <fullName evidence="2 6">Carbonic anhydrase</fullName>
        <ecNumber evidence="2 6">4.2.1.1</ecNumber>
    </recommendedName>
</protein>
<feature type="domain" description="Alpha-carbonic anhydrase" evidence="8">
    <location>
        <begin position="56"/>
        <end position="295"/>
    </location>
</feature>
<evidence type="ECO:0000256" key="4">
    <source>
        <dbReference type="ARBA" id="ARBA00022833"/>
    </source>
</evidence>
<keyword evidence="5 6" id="KW-0456">Lyase</keyword>
<evidence type="ECO:0000256" key="3">
    <source>
        <dbReference type="ARBA" id="ARBA00022723"/>
    </source>
</evidence>
<comment type="similarity">
    <text evidence="6">Belongs to the alpha-carbonic anhydrase family.</text>
</comment>
<dbReference type="PANTHER" id="PTHR18952">
    <property type="entry name" value="CARBONIC ANHYDRASE"/>
    <property type="match status" value="1"/>
</dbReference>
<name>A0AAD8IXC8_9APIA</name>
<keyword evidence="4 6" id="KW-0862">Zinc</keyword>
<dbReference type="Proteomes" id="UP001237642">
    <property type="component" value="Unassembled WGS sequence"/>
</dbReference>
<evidence type="ECO:0000256" key="7">
    <source>
        <dbReference type="SAM" id="SignalP"/>
    </source>
</evidence>
<feature type="signal peptide" evidence="7">
    <location>
        <begin position="1"/>
        <end position="38"/>
    </location>
</feature>
<dbReference type="CDD" id="cd03124">
    <property type="entry name" value="alpha_CA_prokaryotic_like"/>
    <property type="match status" value="1"/>
</dbReference>
<dbReference type="Pfam" id="PF00194">
    <property type="entry name" value="Carb_anhydrase"/>
    <property type="match status" value="1"/>
</dbReference>
<comment type="catalytic activity">
    <reaction evidence="6">
        <text>hydrogencarbonate + H(+) = CO2 + H2O</text>
        <dbReference type="Rhea" id="RHEA:10748"/>
        <dbReference type="ChEBI" id="CHEBI:15377"/>
        <dbReference type="ChEBI" id="CHEBI:15378"/>
        <dbReference type="ChEBI" id="CHEBI:16526"/>
        <dbReference type="ChEBI" id="CHEBI:17544"/>
        <dbReference type="EC" id="4.2.1.1"/>
    </reaction>
</comment>
<dbReference type="InterPro" id="IPR023561">
    <property type="entry name" value="Carbonic_anhydrase_a-class"/>
</dbReference>
<dbReference type="GO" id="GO:0008270">
    <property type="term" value="F:zinc ion binding"/>
    <property type="evidence" value="ECO:0007669"/>
    <property type="project" value="UniProtKB-UniRule"/>
</dbReference>
<evidence type="ECO:0000313" key="10">
    <source>
        <dbReference type="Proteomes" id="UP001237642"/>
    </source>
</evidence>
<dbReference type="SMART" id="SM01057">
    <property type="entry name" value="Carb_anhydrase"/>
    <property type="match status" value="1"/>
</dbReference>
<comment type="caution">
    <text evidence="9">The sequence shown here is derived from an EMBL/GenBank/DDBJ whole genome shotgun (WGS) entry which is preliminary data.</text>
</comment>
<dbReference type="InterPro" id="IPR036398">
    <property type="entry name" value="CA_dom_sf"/>
</dbReference>
<dbReference type="PROSITE" id="PS51144">
    <property type="entry name" value="ALPHA_CA_2"/>
    <property type="match status" value="1"/>
</dbReference>
<dbReference type="InterPro" id="IPR001148">
    <property type="entry name" value="CA_dom"/>
</dbReference>
<evidence type="ECO:0000256" key="5">
    <source>
        <dbReference type="ARBA" id="ARBA00023239"/>
    </source>
</evidence>
<proteinExistence type="inferred from homology"/>